<dbReference type="Proteomes" id="UP000005233">
    <property type="component" value="Chromosome"/>
</dbReference>
<dbReference type="eggNOG" id="arCOG00250">
    <property type="taxonomic scope" value="Archaea"/>
</dbReference>
<dbReference type="InterPro" id="IPR036291">
    <property type="entry name" value="NAD(P)-bd_dom_sf"/>
</dbReference>
<dbReference type="InterPro" id="IPR006176">
    <property type="entry name" value="3-OHacyl-CoA_DH_NAD-bd"/>
</dbReference>
<name>H8I4N0_METCZ</name>
<feature type="transmembrane region" description="Helical" evidence="4">
    <location>
        <begin position="312"/>
        <end position="334"/>
    </location>
</feature>
<keyword evidence="4" id="KW-1133">Transmembrane helix</keyword>
<dbReference type="eggNOG" id="arCOG01285">
    <property type="taxonomic scope" value="Archaea"/>
</dbReference>
<accession>H8I4N0</accession>
<gene>
    <name evidence="7" type="ordered locus">Mtc_1457</name>
</gene>
<dbReference type="PANTHER" id="PTHR43561">
    <property type="match status" value="1"/>
</dbReference>
<dbReference type="SUPFAM" id="SSF48179">
    <property type="entry name" value="6-phosphogluconate dehydrogenase C-terminal domain-like"/>
    <property type="match status" value="1"/>
</dbReference>
<dbReference type="SUPFAM" id="SSF51735">
    <property type="entry name" value="NAD(P)-binding Rossmann-fold domains"/>
    <property type="match status" value="1"/>
</dbReference>
<dbReference type="GO" id="GO:0070403">
    <property type="term" value="F:NAD+ binding"/>
    <property type="evidence" value="ECO:0007669"/>
    <property type="project" value="InterPro"/>
</dbReference>
<organism evidence="7 8">
    <name type="scientific">Methanocella conradii (strain DSM 24694 / JCM 17849 / CGMCC 1.5162 / HZ254)</name>
    <dbReference type="NCBI Taxonomy" id="1041930"/>
    <lineage>
        <taxon>Archaea</taxon>
        <taxon>Methanobacteriati</taxon>
        <taxon>Methanobacteriota</taxon>
        <taxon>Stenosarchaea group</taxon>
        <taxon>Methanomicrobia</taxon>
        <taxon>Methanocellales</taxon>
        <taxon>Methanocellaceae</taxon>
        <taxon>Methanocella</taxon>
    </lineage>
</organism>
<dbReference type="Pfam" id="PF02737">
    <property type="entry name" value="3HCDH_N"/>
    <property type="match status" value="1"/>
</dbReference>
<evidence type="ECO:0000256" key="2">
    <source>
        <dbReference type="ARBA" id="ARBA00023027"/>
    </source>
</evidence>
<evidence type="ECO:0000259" key="6">
    <source>
        <dbReference type="Pfam" id="PF02737"/>
    </source>
</evidence>
<dbReference type="KEGG" id="mez:Mtc_1457"/>
<keyword evidence="4" id="KW-0812">Transmembrane</keyword>
<dbReference type="Gene3D" id="3.40.50.720">
    <property type="entry name" value="NAD(P)-binding Rossmann-like Domain"/>
    <property type="match status" value="1"/>
</dbReference>
<dbReference type="EMBL" id="CP003243">
    <property type="protein sequence ID" value="AFD00209.1"/>
    <property type="molecule type" value="Genomic_DNA"/>
</dbReference>
<dbReference type="Gene3D" id="1.10.1040.10">
    <property type="entry name" value="N-(1-d-carboxylethyl)-l-norvaline Dehydrogenase, domain 2"/>
    <property type="match status" value="1"/>
</dbReference>
<keyword evidence="4" id="KW-0472">Membrane</keyword>
<dbReference type="RefSeq" id="WP_014406040.1">
    <property type="nucleotide sequence ID" value="NC_017034.1"/>
</dbReference>
<dbReference type="PANTHER" id="PTHR43561:SF3">
    <property type="entry name" value="HYDROXYACYL-COENZYME A DEHYDROGENASE, MITOCHONDRIAL"/>
    <property type="match status" value="1"/>
</dbReference>
<dbReference type="GO" id="GO:0006635">
    <property type="term" value="P:fatty acid beta-oxidation"/>
    <property type="evidence" value="ECO:0007669"/>
    <property type="project" value="TreeGrafter"/>
</dbReference>
<reference evidence="7 8" key="1">
    <citation type="journal article" date="2012" name="J. Bacteriol.">
        <title>Complete genome sequence of a thermophilic methanogen, Methanocella conradii HZ254, isolated from Chinese rice field soil.</title>
        <authorList>
            <person name="Lu Z."/>
            <person name="Lu Y."/>
        </authorList>
    </citation>
    <scope>NUCLEOTIDE SEQUENCE [LARGE SCALE GENOMIC DNA]</scope>
    <source>
        <strain evidence="8">DSM 24694 / JCM 17849 / CGMCC 1.5162 / HZ254</strain>
    </source>
</reference>
<dbReference type="GO" id="GO:0003857">
    <property type="term" value="F:(3S)-3-hydroxyacyl-CoA dehydrogenase (NAD+) activity"/>
    <property type="evidence" value="ECO:0007669"/>
    <property type="project" value="UniProtKB-EC"/>
</dbReference>
<evidence type="ECO:0000256" key="3">
    <source>
        <dbReference type="ARBA" id="ARBA00049556"/>
    </source>
</evidence>
<dbReference type="Pfam" id="PF00725">
    <property type="entry name" value="3HCDH"/>
    <property type="match status" value="1"/>
</dbReference>
<dbReference type="STRING" id="1041930.Mtc_1457"/>
<keyword evidence="8" id="KW-1185">Reference proteome</keyword>
<dbReference type="HOGENOM" id="CLU_009834_2_0_2"/>
<comment type="catalytic activity">
    <reaction evidence="3">
        <text>a (3S)-3-hydroxyacyl-CoA + NAD(+) = a 3-oxoacyl-CoA + NADH + H(+)</text>
        <dbReference type="Rhea" id="RHEA:22432"/>
        <dbReference type="ChEBI" id="CHEBI:15378"/>
        <dbReference type="ChEBI" id="CHEBI:57318"/>
        <dbReference type="ChEBI" id="CHEBI:57540"/>
        <dbReference type="ChEBI" id="CHEBI:57945"/>
        <dbReference type="ChEBI" id="CHEBI:90726"/>
        <dbReference type="EC" id="1.1.1.35"/>
    </reaction>
</comment>
<proteinExistence type="predicted"/>
<protein>
    <submittedName>
        <fullName evidence="7">3-hydroxyacyl-CoA dehydrogenase</fullName>
    </submittedName>
</protein>
<dbReference type="InterPro" id="IPR006108">
    <property type="entry name" value="3HC_DH_C"/>
</dbReference>
<dbReference type="GeneID" id="11971586"/>
<dbReference type="AlphaFoldDB" id="H8I4N0"/>
<evidence type="ECO:0000256" key="4">
    <source>
        <dbReference type="SAM" id="Phobius"/>
    </source>
</evidence>
<evidence type="ECO:0000259" key="5">
    <source>
        <dbReference type="Pfam" id="PF00725"/>
    </source>
</evidence>
<feature type="domain" description="3-hydroxyacyl-CoA dehydrogenase C-terminal" evidence="5">
    <location>
        <begin position="269"/>
        <end position="365"/>
    </location>
</feature>
<dbReference type="SMR" id="H8I4N0"/>
<evidence type="ECO:0000313" key="8">
    <source>
        <dbReference type="Proteomes" id="UP000005233"/>
    </source>
</evidence>
<dbReference type="FunFam" id="3.40.50.720:FF:000009">
    <property type="entry name" value="Fatty oxidation complex, alpha subunit"/>
    <property type="match status" value="1"/>
</dbReference>
<keyword evidence="2" id="KW-0520">NAD</keyword>
<dbReference type="OrthoDB" id="51300at2157"/>
<evidence type="ECO:0000313" key="7">
    <source>
        <dbReference type="EMBL" id="AFD00209.1"/>
    </source>
</evidence>
<evidence type="ECO:0000256" key="1">
    <source>
        <dbReference type="ARBA" id="ARBA00023002"/>
    </source>
</evidence>
<feature type="domain" description="3-hydroxyacyl-CoA dehydrogenase NAD binding" evidence="6">
    <location>
        <begin position="94"/>
        <end position="266"/>
    </location>
</feature>
<sequence>MAVYQCKKCNKKWSYSIKKCIFCHEDVQEINETQYKVIGYTQVNVPSTGNEKTPYIEYLLESANGDRIIKKSFDSYRIGDIITLNEKKKKDLIVGIVGTGQLGSGIAEYMLRNGYPIVIKSRSQDGSNEIISKITKNLSKDNTAEQVQYMLKNMKTTLNYADMRDCDVIIEAVIENINTKKEVFKSLSSVCDKKTIFASNTSSLSIDELAKVTDRPDKVIGMHFFNPVSKMDLIEVVAGKKTSDDTKNFIINFSKELNKKPVTVNDSPGFIVNRLLLPQINDAVKLYESGIASKEDIDSAMKLGLNHPMGPFALADLIGIDVCLLILNTLYTSFKDDRYMPSKSLIELFNQGKLGFKTGEGFYKYE</sequence>
<keyword evidence="1" id="KW-0560">Oxidoreductase</keyword>
<dbReference type="InterPro" id="IPR052242">
    <property type="entry name" value="Mito_3-hydroxyacyl-CoA_DH"/>
</dbReference>
<dbReference type="InterPro" id="IPR013328">
    <property type="entry name" value="6PGD_dom2"/>
</dbReference>
<dbReference type="InterPro" id="IPR008927">
    <property type="entry name" value="6-PGluconate_DH-like_C_sf"/>
</dbReference>